<keyword evidence="7 10" id="KW-0464">Manganese</keyword>
<dbReference type="Proteomes" id="UP000605670">
    <property type="component" value="Unassembled WGS sequence"/>
</dbReference>
<evidence type="ECO:0000256" key="7">
    <source>
        <dbReference type="ARBA" id="ARBA00023211"/>
    </source>
</evidence>
<evidence type="ECO:0000259" key="12">
    <source>
        <dbReference type="PROSITE" id="PS51462"/>
    </source>
</evidence>
<dbReference type="PANTHER" id="PTHR10885:SF0">
    <property type="entry name" value="ISOPENTENYL-DIPHOSPHATE DELTA-ISOMERASE"/>
    <property type="match status" value="1"/>
</dbReference>
<evidence type="ECO:0000256" key="9">
    <source>
        <dbReference type="ARBA" id="ARBA00023235"/>
    </source>
</evidence>
<comment type="function">
    <text evidence="10">Catalyzes the 1,3-allylic rearrangement of the homoallylic substrate isopentenyl (IPP) to its highly electrophilic allylic isomer, dimethylallyl diphosphate (DMAPP).</text>
</comment>
<dbReference type="InterPro" id="IPR011876">
    <property type="entry name" value="IsopentenylPP_isomerase_typ1"/>
</dbReference>
<feature type="binding site" evidence="10">
    <location>
        <position position="101"/>
    </location>
    <ligand>
        <name>Mg(2+)</name>
        <dbReference type="ChEBI" id="CHEBI:18420"/>
    </ligand>
</feature>
<gene>
    <name evidence="10 13" type="primary">idi</name>
    <name evidence="13" type="ORF">GCM10011366_21990</name>
</gene>
<dbReference type="NCBIfam" id="TIGR02150">
    <property type="entry name" value="IPP_isom_1"/>
    <property type="match status" value="1"/>
</dbReference>
<dbReference type="PANTHER" id="PTHR10885">
    <property type="entry name" value="ISOPENTENYL-DIPHOSPHATE DELTA-ISOMERASE"/>
    <property type="match status" value="1"/>
</dbReference>
<comment type="subcellular location">
    <subcellularLocation>
        <location evidence="10">Cytoplasm</location>
    </subcellularLocation>
</comment>
<dbReference type="PIRSF" id="PIRSF018427">
    <property type="entry name" value="Isopntndiph_ism"/>
    <property type="match status" value="1"/>
</dbReference>
<name>A0A917F5C5_9MICO</name>
<comment type="caution">
    <text evidence="13">The sequence shown here is derived from an EMBL/GenBank/DDBJ whole genome shotgun (WGS) entry which is preliminary data.</text>
</comment>
<dbReference type="GO" id="GO:0008299">
    <property type="term" value="P:isoprenoid biosynthetic process"/>
    <property type="evidence" value="ECO:0007669"/>
    <property type="project" value="UniProtKB-UniRule"/>
</dbReference>
<dbReference type="AlphaFoldDB" id="A0A917F5C5"/>
<dbReference type="EC" id="5.3.3.2" evidence="3 10"/>
<keyword evidence="14" id="KW-1185">Reference proteome</keyword>
<dbReference type="NCBIfam" id="NF002995">
    <property type="entry name" value="PRK03759.1"/>
    <property type="match status" value="1"/>
</dbReference>
<feature type="binding site" evidence="10">
    <location>
        <position position="83"/>
    </location>
    <ligand>
        <name>Mn(2+)</name>
        <dbReference type="ChEBI" id="CHEBI:29035"/>
    </ligand>
</feature>
<dbReference type="GO" id="GO:0050992">
    <property type="term" value="P:dimethylallyl diphosphate biosynthetic process"/>
    <property type="evidence" value="ECO:0007669"/>
    <property type="project" value="UniProtKB-UniRule"/>
</dbReference>
<dbReference type="InterPro" id="IPR000086">
    <property type="entry name" value="NUDIX_hydrolase_dom"/>
</dbReference>
<evidence type="ECO:0000313" key="14">
    <source>
        <dbReference type="Proteomes" id="UP000605670"/>
    </source>
</evidence>
<feature type="binding site" evidence="10">
    <location>
        <position position="128"/>
    </location>
    <ligand>
        <name>Mn(2+)</name>
        <dbReference type="ChEBI" id="CHEBI:29035"/>
    </ligand>
</feature>
<dbReference type="CDD" id="cd02885">
    <property type="entry name" value="NUDIX_IPP_Isomerase"/>
    <property type="match status" value="1"/>
</dbReference>
<evidence type="ECO:0000256" key="8">
    <source>
        <dbReference type="ARBA" id="ARBA00023229"/>
    </source>
</evidence>
<dbReference type="InterPro" id="IPR015797">
    <property type="entry name" value="NUDIX_hydrolase-like_dom_sf"/>
</dbReference>
<evidence type="ECO:0000256" key="1">
    <source>
        <dbReference type="ARBA" id="ARBA00004826"/>
    </source>
</evidence>
<evidence type="ECO:0000256" key="3">
    <source>
        <dbReference type="ARBA" id="ARBA00012057"/>
    </source>
</evidence>
<feature type="active site" evidence="10 11">
    <location>
        <position position="130"/>
    </location>
</feature>
<feature type="active site" evidence="10 11">
    <location>
        <position position="81"/>
    </location>
</feature>
<dbReference type="GO" id="GO:0046872">
    <property type="term" value="F:metal ion binding"/>
    <property type="evidence" value="ECO:0007669"/>
    <property type="project" value="UniProtKB-KW"/>
</dbReference>
<dbReference type="PROSITE" id="PS51462">
    <property type="entry name" value="NUDIX"/>
    <property type="match status" value="1"/>
</dbReference>
<comment type="similarity">
    <text evidence="2 10">Belongs to the IPP isomerase type 1 family.</text>
</comment>
<keyword evidence="6 10" id="KW-0460">Magnesium</keyword>
<keyword evidence="8 10" id="KW-0414">Isoprene biosynthesis</keyword>
<keyword evidence="5 10" id="KW-0479">Metal-binding</keyword>
<dbReference type="SUPFAM" id="SSF55811">
    <property type="entry name" value="Nudix"/>
    <property type="match status" value="1"/>
</dbReference>
<dbReference type="HAMAP" id="MF_00202">
    <property type="entry name" value="Idi"/>
    <property type="match status" value="1"/>
</dbReference>
<accession>A0A917F5C5</accession>
<dbReference type="Gene3D" id="3.90.79.10">
    <property type="entry name" value="Nucleoside Triphosphate Pyrophosphohydrolase"/>
    <property type="match status" value="1"/>
</dbReference>
<feature type="binding site" evidence="10">
    <location>
        <position position="46"/>
    </location>
    <ligand>
        <name>Mn(2+)</name>
        <dbReference type="ChEBI" id="CHEBI:29035"/>
    </ligand>
</feature>
<evidence type="ECO:0000256" key="10">
    <source>
        <dbReference type="HAMAP-Rule" id="MF_00202"/>
    </source>
</evidence>
<dbReference type="GO" id="GO:0004452">
    <property type="term" value="F:isopentenyl-diphosphate delta-isomerase activity"/>
    <property type="evidence" value="ECO:0007669"/>
    <property type="project" value="UniProtKB-UniRule"/>
</dbReference>
<comment type="catalytic activity">
    <reaction evidence="10">
        <text>isopentenyl diphosphate = dimethylallyl diphosphate</text>
        <dbReference type="Rhea" id="RHEA:23284"/>
        <dbReference type="ChEBI" id="CHEBI:57623"/>
        <dbReference type="ChEBI" id="CHEBI:128769"/>
        <dbReference type="EC" id="5.3.3.2"/>
    </reaction>
</comment>
<sequence length="199" mass="21494">MTPPGTPPGTPAADTTPDEVVLLDEHGTPTGTAPRASVHGTDTPLHLAFSCHLYDRDGRVLLTRRALGKRTWPGVWTNAFCGHPRPGEDLVDALRRHARHELGLEVTDVEPLLPDFRYRAVDASGTVENEVCPVFTARTTGTPRPHPDEVMELRWLSPQEVTDAATAAPWALSPWLVEQLAEVRAADALARVAPAPAGS</sequence>
<proteinExistence type="inferred from homology"/>
<reference evidence="13" key="2">
    <citation type="submission" date="2020-09" db="EMBL/GenBank/DDBJ databases">
        <authorList>
            <person name="Sun Q."/>
            <person name="Zhou Y."/>
        </authorList>
    </citation>
    <scope>NUCLEOTIDE SEQUENCE</scope>
    <source>
        <strain evidence="13">CGMCC 1.12160</strain>
    </source>
</reference>
<dbReference type="FunFam" id="3.90.79.10:FF:000009">
    <property type="entry name" value="Isopentenyl-diphosphate Delta-isomerase"/>
    <property type="match status" value="1"/>
</dbReference>
<organism evidence="13 14">
    <name type="scientific">Ornithinimicrobium tianjinense</name>
    <dbReference type="NCBI Taxonomy" id="1195761"/>
    <lineage>
        <taxon>Bacteria</taxon>
        <taxon>Bacillati</taxon>
        <taxon>Actinomycetota</taxon>
        <taxon>Actinomycetes</taxon>
        <taxon>Micrococcales</taxon>
        <taxon>Ornithinimicrobiaceae</taxon>
        <taxon>Ornithinimicrobium</taxon>
    </lineage>
</organism>
<protein>
    <recommendedName>
        <fullName evidence="3 10">Isopentenyl-diphosphate Delta-isomerase</fullName>
        <shortName evidence="10">IPP isomerase</shortName>
        <ecNumber evidence="3 10">5.3.3.2</ecNumber>
    </recommendedName>
    <alternativeName>
        <fullName evidence="10">IPP:DMAPP isomerase</fullName>
    </alternativeName>
    <alternativeName>
        <fullName evidence="10">Isopentenyl pyrophosphate isomerase</fullName>
    </alternativeName>
</protein>
<evidence type="ECO:0000256" key="2">
    <source>
        <dbReference type="ARBA" id="ARBA00007579"/>
    </source>
</evidence>
<dbReference type="GO" id="GO:0005737">
    <property type="term" value="C:cytoplasm"/>
    <property type="evidence" value="ECO:0007669"/>
    <property type="project" value="UniProtKB-SubCell"/>
</dbReference>
<evidence type="ECO:0000256" key="11">
    <source>
        <dbReference type="PIRSR" id="PIRSR018427-1"/>
    </source>
</evidence>
<feature type="domain" description="Nudix hydrolase" evidence="12">
    <location>
        <begin position="44"/>
        <end position="178"/>
    </location>
</feature>
<feature type="binding site" evidence="10">
    <location>
        <position position="39"/>
    </location>
    <ligand>
        <name>Mn(2+)</name>
        <dbReference type="ChEBI" id="CHEBI:29035"/>
    </ligand>
</feature>
<comment type="pathway">
    <text evidence="1 10">Isoprenoid biosynthesis; dimethylallyl diphosphate biosynthesis; dimethylallyl diphosphate from isopentenyl diphosphate: step 1/1.</text>
</comment>
<keyword evidence="9 10" id="KW-0413">Isomerase</keyword>
<keyword evidence="4 10" id="KW-0963">Cytoplasm</keyword>
<evidence type="ECO:0000256" key="4">
    <source>
        <dbReference type="ARBA" id="ARBA00022490"/>
    </source>
</evidence>
<evidence type="ECO:0000256" key="6">
    <source>
        <dbReference type="ARBA" id="ARBA00022842"/>
    </source>
</evidence>
<comment type="cofactor">
    <cofactor evidence="10">
        <name>Mg(2+)</name>
        <dbReference type="ChEBI" id="CHEBI:18420"/>
    </cofactor>
    <text evidence="10">Binds 1 Mg(2+) ion per subunit. The magnesium ion binds only when substrate is bound.</text>
</comment>
<dbReference type="EMBL" id="BMEM01000003">
    <property type="protein sequence ID" value="GGF53751.1"/>
    <property type="molecule type" value="Genomic_DNA"/>
</dbReference>
<dbReference type="InterPro" id="IPR056375">
    <property type="entry name" value="Idi_bact"/>
</dbReference>
<dbReference type="Pfam" id="PF00293">
    <property type="entry name" value="NUDIX"/>
    <property type="match status" value="1"/>
</dbReference>
<evidence type="ECO:0000313" key="13">
    <source>
        <dbReference type="EMBL" id="GGF53751.1"/>
    </source>
</evidence>
<feature type="binding site" evidence="10">
    <location>
        <position position="130"/>
    </location>
    <ligand>
        <name>Mn(2+)</name>
        <dbReference type="ChEBI" id="CHEBI:29035"/>
    </ligand>
</feature>
<dbReference type="RefSeq" id="WP_188430729.1">
    <property type="nucleotide sequence ID" value="NZ_BAABKH010000003.1"/>
</dbReference>
<comment type="cofactor">
    <cofactor evidence="10">
        <name>Mn(2+)</name>
        <dbReference type="ChEBI" id="CHEBI:29035"/>
    </cofactor>
    <text evidence="10">Binds 1 Mn(2+) ion per subunit.</text>
</comment>
<evidence type="ECO:0000256" key="5">
    <source>
        <dbReference type="ARBA" id="ARBA00022723"/>
    </source>
</evidence>
<reference evidence="13" key="1">
    <citation type="journal article" date="2014" name="Int. J. Syst. Evol. Microbiol.">
        <title>Complete genome sequence of Corynebacterium casei LMG S-19264T (=DSM 44701T), isolated from a smear-ripened cheese.</title>
        <authorList>
            <consortium name="US DOE Joint Genome Institute (JGI-PGF)"/>
            <person name="Walter F."/>
            <person name="Albersmeier A."/>
            <person name="Kalinowski J."/>
            <person name="Ruckert C."/>
        </authorList>
    </citation>
    <scope>NUCLEOTIDE SEQUENCE</scope>
    <source>
        <strain evidence="13">CGMCC 1.12160</strain>
    </source>
</reference>